<evidence type="ECO:0000256" key="1">
    <source>
        <dbReference type="SAM" id="MobiDB-lite"/>
    </source>
</evidence>
<organism evidence="2 3">
    <name type="scientific">Penicillium cosmopolitanum</name>
    <dbReference type="NCBI Taxonomy" id="1131564"/>
    <lineage>
        <taxon>Eukaryota</taxon>
        <taxon>Fungi</taxon>
        <taxon>Dikarya</taxon>
        <taxon>Ascomycota</taxon>
        <taxon>Pezizomycotina</taxon>
        <taxon>Eurotiomycetes</taxon>
        <taxon>Eurotiomycetidae</taxon>
        <taxon>Eurotiales</taxon>
        <taxon>Aspergillaceae</taxon>
        <taxon>Penicillium</taxon>
    </lineage>
</organism>
<dbReference type="EMBL" id="JAPZBU010000009">
    <property type="protein sequence ID" value="KAJ5388452.1"/>
    <property type="molecule type" value="Genomic_DNA"/>
</dbReference>
<name>A0A9W9VS84_9EURO</name>
<dbReference type="SUPFAM" id="SSF55729">
    <property type="entry name" value="Acyl-CoA N-acyltransferases (Nat)"/>
    <property type="match status" value="1"/>
</dbReference>
<dbReference type="InterPro" id="IPR016181">
    <property type="entry name" value="Acyl_CoA_acyltransferase"/>
</dbReference>
<dbReference type="RefSeq" id="XP_056486250.1">
    <property type="nucleotide sequence ID" value="XM_056635630.1"/>
</dbReference>
<evidence type="ECO:0000313" key="2">
    <source>
        <dbReference type="EMBL" id="KAJ5388452.1"/>
    </source>
</evidence>
<evidence type="ECO:0000313" key="3">
    <source>
        <dbReference type="Proteomes" id="UP001147747"/>
    </source>
</evidence>
<gene>
    <name evidence="2" type="ORF">N7509_010993</name>
</gene>
<dbReference type="Gene3D" id="3.40.630.30">
    <property type="match status" value="1"/>
</dbReference>
<dbReference type="Proteomes" id="UP001147747">
    <property type="component" value="Unassembled WGS sequence"/>
</dbReference>
<dbReference type="AlphaFoldDB" id="A0A9W9VS84"/>
<reference evidence="2" key="1">
    <citation type="submission" date="2022-12" db="EMBL/GenBank/DDBJ databases">
        <authorList>
            <person name="Petersen C."/>
        </authorList>
    </citation>
    <scope>NUCLEOTIDE SEQUENCE</scope>
    <source>
        <strain evidence="2">IBT 29677</strain>
    </source>
</reference>
<proteinExistence type="predicted"/>
<reference evidence="2" key="2">
    <citation type="journal article" date="2023" name="IMA Fungus">
        <title>Comparative genomic study of the Penicillium genus elucidates a diverse pangenome and 15 lateral gene transfer events.</title>
        <authorList>
            <person name="Petersen C."/>
            <person name="Sorensen T."/>
            <person name="Nielsen M.R."/>
            <person name="Sondergaard T.E."/>
            <person name="Sorensen J.L."/>
            <person name="Fitzpatrick D.A."/>
            <person name="Frisvad J.C."/>
            <person name="Nielsen K.L."/>
        </authorList>
    </citation>
    <scope>NUCLEOTIDE SEQUENCE</scope>
    <source>
        <strain evidence="2">IBT 29677</strain>
    </source>
</reference>
<keyword evidence="3" id="KW-1185">Reference proteome</keyword>
<accession>A0A9W9VS84</accession>
<protein>
    <submittedName>
        <fullName evidence="2">Uncharacterized protein</fullName>
    </submittedName>
</protein>
<feature type="compositionally biased region" description="Basic and acidic residues" evidence="1">
    <location>
        <begin position="1"/>
        <end position="17"/>
    </location>
</feature>
<feature type="region of interest" description="Disordered" evidence="1">
    <location>
        <begin position="1"/>
        <end position="21"/>
    </location>
</feature>
<dbReference type="OrthoDB" id="2129362at2759"/>
<sequence>MTGSKTDARPKGEKTPPEDSDYLVIEGVASPSVFFEKMTGYTGSLVPMGEDMRHLTSSDSGSDADAVAPRGELVQFSQTRLDKERSELKQAINEVAELNPPRNGKPLTLAEISRWADKNITQDAREHRPCASIRENCLDPEELRKARIGPGTKIDDLVYRKLAHPRLAAKTEAQESQPETVIPDDDDELKMDFDAAWKRKRVGTPEYHGQWTAYQASSPMYPKITNGVLSMSSSPPGGSYDHQPMPSKVKNPEAYEQHDFKSNWGFWPSNHYDPTWFREQFFKWVANLPSSGHPVDIYHAAFFDGTASPDGGAAMMIMKEKHGICERVTEDEQTRLHWHETSAGYIWNVRTQMKEKARIQIRESQRALETRGFLGPGTQRLHHYLLLRPGEPSDAENLLPLFNWYAENTTFVASTTPIGQTAIQRIIQTCRERNLPFIVAVPDRRVHVHEIRPDEPEILGFAYVKRFNDEPATGEVRVFVDHTCKKLHIATGLVDMIMRTCDINQRPDGYRPYEFIPKGELKYGDGYQCNLSRLVFAIAYDPPKESKYRWIRSWLMRRFKFENLCHIKNGRVKFGHR</sequence>
<comment type="caution">
    <text evidence="2">The sequence shown here is derived from an EMBL/GenBank/DDBJ whole genome shotgun (WGS) entry which is preliminary data.</text>
</comment>
<dbReference type="GeneID" id="81374610"/>